<keyword evidence="2" id="KW-1185">Reference proteome</keyword>
<dbReference type="RefSeq" id="WP_075586937.1">
    <property type="nucleotide sequence ID" value="NZ_MSYM01000013.1"/>
</dbReference>
<sequence length="386" mass="41404">MSTTTYFYVRPTDSLFVRGNLAFGDSGEHGTSLMPPPPSLFAGAFRSALLGKDAAQLASFVAAGRCTNPQLAQCLGTPTAPGDFCITWLSLAGNTGTEADPKPEPLSPLPADLLMLGKTFTKLEPRPLTKGVQSAGDLPQRATLISGKQEKPTGGIYLRGKGLNLHLQGQMPEQAHGVPSSHLYQRDPRLGIGLNLDARTAEEGQIYTTEGYAFSPSTGFLVGIQGAANLLPTKGVLRLGGDGRSANYQQIQFTPPKRPDSITAKKRFRLILQTPAIFSQGWLPEGIVQQNNSGLRLSGKGYSAILSCASLGRRDVISGWDLHQWAPKPAQAAVPAGSVYWFEQFEGDIDKLAAWVDGGLWPDTLDANQAMRRAEGYNRALLGAWN</sequence>
<accession>A0A1Q8YEQ2</accession>
<reference evidence="1 2" key="1">
    <citation type="submission" date="2017-01" db="EMBL/GenBank/DDBJ databases">
        <title>Genome sequence of Rhodoferax antarcticus ANT.BR, a psychrophilic purple nonsulfur bacterium from an Antarctic microbial mat.</title>
        <authorList>
            <person name="Baker J."/>
            <person name="Riester C."/>
            <person name="Skinner B."/>
            <person name="Newell A."/>
            <person name="Swingley W."/>
            <person name="Madigan M."/>
            <person name="Jung D."/>
            <person name="Asao M."/>
            <person name="Chen M."/>
            <person name="Loughlin P."/>
            <person name="Pan H."/>
            <person name="Lin S."/>
            <person name="Li N."/>
            <person name="Shaw J."/>
            <person name="Prado M."/>
            <person name="Sherman C."/>
            <person name="Li X."/>
            <person name="Tang J."/>
            <person name="Blankenship R."/>
            <person name="Zhao T."/>
            <person name="Touchman J."/>
            <person name="Sattley M."/>
        </authorList>
    </citation>
    <scope>NUCLEOTIDE SEQUENCE [LARGE SCALE GENOMIC DNA]</scope>
    <source>
        <strain evidence="1 2">ANT.BR</strain>
    </source>
</reference>
<protein>
    <submittedName>
        <fullName evidence="1">CRISPR-associated family protein</fullName>
    </submittedName>
</protein>
<dbReference type="InterPro" id="IPR010165">
    <property type="entry name" value="CRISPR-Cmr3_IIIB"/>
</dbReference>
<dbReference type="AlphaFoldDB" id="A0A1Q8YEQ2"/>
<dbReference type="EMBL" id="MSYM01000013">
    <property type="protein sequence ID" value="OLP06513.1"/>
    <property type="molecule type" value="Genomic_DNA"/>
</dbReference>
<dbReference type="InterPro" id="IPR019117">
    <property type="entry name" value="CRISPR-assoc_protein_Cmr3"/>
</dbReference>
<proteinExistence type="predicted"/>
<dbReference type="NCBIfam" id="TIGR01888">
    <property type="entry name" value="cas_cmr3"/>
    <property type="match status" value="1"/>
</dbReference>
<evidence type="ECO:0000313" key="1">
    <source>
        <dbReference type="EMBL" id="OLP06513.1"/>
    </source>
</evidence>
<dbReference type="STRING" id="81479.RA876_07830"/>
<dbReference type="Proteomes" id="UP000185911">
    <property type="component" value="Unassembled WGS sequence"/>
</dbReference>
<name>A0A1Q8YEQ2_9BURK</name>
<dbReference type="Gene3D" id="2.60.40.4350">
    <property type="match status" value="1"/>
</dbReference>
<dbReference type="Pfam" id="PF09700">
    <property type="entry name" value="Cas_Cmr3"/>
    <property type="match status" value="1"/>
</dbReference>
<evidence type="ECO:0000313" key="2">
    <source>
        <dbReference type="Proteomes" id="UP000185911"/>
    </source>
</evidence>
<gene>
    <name evidence="1" type="ORF">BLL52_2749</name>
</gene>
<organism evidence="1 2">
    <name type="scientific">Rhodoferax antarcticus ANT.BR</name>
    <dbReference type="NCBI Taxonomy" id="1111071"/>
    <lineage>
        <taxon>Bacteria</taxon>
        <taxon>Pseudomonadati</taxon>
        <taxon>Pseudomonadota</taxon>
        <taxon>Betaproteobacteria</taxon>
        <taxon>Burkholderiales</taxon>
        <taxon>Comamonadaceae</taxon>
        <taxon>Rhodoferax</taxon>
    </lineage>
</organism>
<comment type="caution">
    <text evidence="1">The sequence shown here is derived from an EMBL/GenBank/DDBJ whole genome shotgun (WGS) entry which is preliminary data.</text>
</comment>